<evidence type="ECO:0008006" key="4">
    <source>
        <dbReference type="Google" id="ProtNLM"/>
    </source>
</evidence>
<keyword evidence="1" id="KW-0732">Signal</keyword>
<gene>
    <name evidence="2" type="ORF">FCL42_08945</name>
</gene>
<evidence type="ECO:0000313" key="2">
    <source>
        <dbReference type="EMBL" id="TKB55315.1"/>
    </source>
</evidence>
<dbReference type="Proteomes" id="UP000305675">
    <property type="component" value="Unassembled WGS sequence"/>
</dbReference>
<evidence type="ECO:0000256" key="1">
    <source>
        <dbReference type="SAM" id="SignalP"/>
    </source>
</evidence>
<accession>A0A4U1BSR3</accession>
<reference evidence="2 3" key="1">
    <citation type="submission" date="2019-04" db="EMBL/GenBank/DDBJ databases">
        <authorList>
            <person name="Hwang J.C."/>
        </authorList>
    </citation>
    <scope>NUCLEOTIDE SEQUENCE [LARGE SCALE GENOMIC DNA]</scope>
    <source>
        <strain evidence="2 3">IMCC35002</strain>
    </source>
</reference>
<dbReference type="AlphaFoldDB" id="A0A4U1BSR3"/>
<evidence type="ECO:0000313" key="3">
    <source>
        <dbReference type="Proteomes" id="UP000305675"/>
    </source>
</evidence>
<dbReference type="EMBL" id="SWCJ01000005">
    <property type="protein sequence ID" value="TKB55315.1"/>
    <property type="molecule type" value="Genomic_DNA"/>
</dbReference>
<sequence>MLKQVLIIAGSLSLVLLNITNAQANDALSAIPEPPPLTWQDPNYNPTPKAYLKGQWQSGFWITETELGEAVRQGPSLTAPVRSGINAKIGSGIQWGPMKVTVDLNYTNPQQKHQTQIGFSTVLTF</sequence>
<dbReference type="RefSeq" id="WP_136863072.1">
    <property type="nucleotide sequence ID" value="NZ_SWCJ01000005.1"/>
</dbReference>
<feature type="chain" id="PRO_5020721726" description="MetA-pathway of phenol degradation" evidence="1">
    <location>
        <begin position="25"/>
        <end position="125"/>
    </location>
</feature>
<feature type="signal peptide" evidence="1">
    <location>
        <begin position="1"/>
        <end position="24"/>
    </location>
</feature>
<proteinExistence type="predicted"/>
<name>A0A4U1BSR3_9GAMM</name>
<protein>
    <recommendedName>
        <fullName evidence="4">MetA-pathway of phenol degradation</fullName>
    </recommendedName>
</protein>
<keyword evidence="3" id="KW-1185">Reference proteome</keyword>
<comment type="caution">
    <text evidence="2">The sequence shown here is derived from an EMBL/GenBank/DDBJ whole genome shotgun (WGS) entry which is preliminary data.</text>
</comment>
<organism evidence="2 3">
    <name type="scientific">Ferrimonas aestuarii</name>
    <dbReference type="NCBI Taxonomy" id="2569539"/>
    <lineage>
        <taxon>Bacteria</taxon>
        <taxon>Pseudomonadati</taxon>
        <taxon>Pseudomonadota</taxon>
        <taxon>Gammaproteobacteria</taxon>
        <taxon>Alteromonadales</taxon>
        <taxon>Ferrimonadaceae</taxon>
        <taxon>Ferrimonas</taxon>
    </lineage>
</organism>